<dbReference type="FunFam" id="1.25.40.20:FF:000300">
    <property type="entry name" value="S-acyltransferase"/>
    <property type="match status" value="1"/>
</dbReference>
<dbReference type="PANTHER" id="PTHR24161:SF101">
    <property type="entry name" value="PROTEIN S-ACYLTRANSFERASE 23-RELATED"/>
    <property type="match status" value="1"/>
</dbReference>
<dbReference type="GO" id="GO:0000139">
    <property type="term" value="C:Golgi membrane"/>
    <property type="evidence" value="ECO:0007669"/>
    <property type="project" value="UniProtKB-SubCell"/>
</dbReference>
<comment type="catalytic activity">
    <reaction evidence="13">
        <text>L-cysteinyl-[protein] + hexadecanoyl-CoA = S-hexadecanoyl-L-cysteinyl-[protein] + CoA</text>
        <dbReference type="Rhea" id="RHEA:36683"/>
        <dbReference type="Rhea" id="RHEA-COMP:10131"/>
        <dbReference type="Rhea" id="RHEA-COMP:11032"/>
        <dbReference type="ChEBI" id="CHEBI:29950"/>
        <dbReference type="ChEBI" id="CHEBI:57287"/>
        <dbReference type="ChEBI" id="CHEBI:57379"/>
        <dbReference type="ChEBI" id="CHEBI:74151"/>
        <dbReference type="EC" id="2.3.1.225"/>
    </reaction>
</comment>
<evidence type="ECO:0000256" key="6">
    <source>
        <dbReference type="ARBA" id="ARBA00022692"/>
    </source>
</evidence>
<keyword evidence="12" id="KW-0449">Lipoprotein</keyword>
<keyword evidence="17" id="KW-1185">Reference proteome</keyword>
<dbReference type="OrthoDB" id="752617at2759"/>
<evidence type="ECO:0000256" key="10">
    <source>
        <dbReference type="ARBA" id="ARBA00023043"/>
    </source>
</evidence>
<dbReference type="GO" id="GO:0019706">
    <property type="term" value="F:protein-cysteine S-palmitoyltransferase activity"/>
    <property type="evidence" value="ECO:0007669"/>
    <property type="project" value="UniProtKB-EC"/>
</dbReference>
<reference evidence="16" key="1">
    <citation type="journal article" date="2017" name="Gigascience">
        <title>The genome draft of coconut (Cocos nucifera).</title>
        <authorList>
            <person name="Xiao Y."/>
            <person name="Xu P."/>
            <person name="Fan H."/>
            <person name="Baudouin L."/>
            <person name="Xia W."/>
            <person name="Bocs S."/>
            <person name="Xu J."/>
            <person name="Li Q."/>
            <person name="Guo A."/>
            <person name="Zhou L."/>
            <person name="Li J."/>
            <person name="Wu Y."/>
            <person name="Ma Z."/>
            <person name="Armero A."/>
            <person name="Issali A.E."/>
            <person name="Liu N."/>
            <person name="Peng M."/>
            <person name="Yang Y."/>
        </authorList>
    </citation>
    <scope>NUCLEOTIDE SEQUENCE</scope>
    <source>
        <tissue evidence="16">Spear leaf of Hainan Tall coconut</tissue>
    </source>
</reference>
<sequence>MATAPAEIEVVSDPKTQQNRIPAGDNTAVDLVVDVNSASAYGDLEKLRSFVERYGQSVASPDGNGYYSLQWAALNNYADIAEYIIEHGGDVNAADHTQQTALHWAAVRGSVAVAVVLLRNGARVEAADLNGYRPVHVAAQYGQTTFLNHIIAHYGADFDATDHDGKSPLYWAAYKGYVDTSNATSANGNSCKDKVCSGRISKIGYAPILLFVIIILLILFINSILIGLGTGNGGYIIYM</sequence>
<dbReference type="PROSITE" id="PS50088">
    <property type="entry name" value="ANK_REPEAT"/>
    <property type="match status" value="3"/>
</dbReference>
<dbReference type="Gene3D" id="1.25.40.20">
    <property type="entry name" value="Ankyrin repeat-containing domain"/>
    <property type="match status" value="1"/>
</dbReference>
<feature type="repeat" description="ANK" evidence="14">
    <location>
        <begin position="130"/>
        <end position="163"/>
    </location>
</feature>
<evidence type="ECO:0000256" key="5">
    <source>
        <dbReference type="ARBA" id="ARBA00022679"/>
    </source>
</evidence>
<keyword evidence="10 14" id="KW-0040">ANK repeat</keyword>
<evidence type="ECO:0000256" key="7">
    <source>
        <dbReference type="ARBA" id="ARBA00022737"/>
    </source>
</evidence>
<keyword evidence="8 15" id="KW-1133">Transmembrane helix</keyword>
<keyword evidence="11 15" id="KW-0472">Membrane</keyword>
<feature type="repeat" description="ANK" evidence="14">
    <location>
        <begin position="64"/>
        <end position="96"/>
    </location>
</feature>
<comment type="subcellular location">
    <subcellularLocation>
        <location evidence="1">Endomembrane system</location>
        <topology evidence="1">Multi-pass membrane protein</topology>
    </subcellularLocation>
    <subcellularLocation>
        <location evidence="2">Golgi apparatus membrane</location>
    </subcellularLocation>
</comment>
<keyword evidence="7" id="KW-0677">Repeat</keyword>
<evidence type="ECO:0000313" key="16">
    <source>
        <dbReference type="EMBL" id="KAG1366705.1"/>
    </source>
</evidence>
<dbReference type="Pfam" id="PF12796">
    <property type="entry name" value="Ank_2"/>
    <property type="match status" value="1"/>
</dbReference>
<dbReference type="SUPFAM" id="SSF48403">
    <property type="entry name" value="Ankyrin repeat"/>
    <property type="match status" value="1"/>
</dbReference>
<evidence type="ECO:0000256" key="12">
    <source>
        <dbReference type="ARBA" id="ARBA00023288"/>
    </source>
</evidence>
<dbReference type="AlphaFoldDB" id="A0A8K0NC26"/>
<evidence type="ECO:0000256" key="11">
    <source>
        <dbReference type="ARBA" id="ARBA00023136"/>
    </source>
</evidence>
<dbReference type="PANTHER" id="PTHR24161">
    <property type="entry name" value="ANK_REP_REGION DOMAIN-CONTAINING PROTEIN-RELATED"/>
    <property type="match status" value="1"/>
</dbReference>
<evidence type="ECO:0000256" key="9">
    <source>
        <dbReference type="ARBA" id="ARBA00023034"/>
    </source>
</evidence>
<organism evidence="16 17">
    <name type="scientific">Cocos nucifera</name>
    <name type="common">Coconut palm</name>
    <dbReference type="NCBI Taxonomy" id="13894"/>
    <lineage>
        <taxon>Eukaryota</taxon>
        <taxon>Viridiplantae</taxon>
        <taxon>Streptophyta</taxon>
        <taxon>Embryophyta</taxon>
        <taxon>Tracheophyta</taxon>
        <taxon>Spermatophyta</taxon>
        <taxon>Magnoliopsida</taxon>
        <taxon>Liliopsida</taxon>
        <taxon>Arecaceae</taxon>
        <taxon>Arecoideae</taxon>
        <taxon>Cocoseae</taxon>
        <taxon>Attaleinae</taxon>
        <taxon>Cocos</taxon>
    </lineage>
</organism>
<comment type="similarity">
    <text evidence="3">Belongs to the DHHC palmitoyltransferase family.</text>
</comment>
<dbReference type="SMART" id="SM00248">
    <property type="entry name" value="ANK"/>
    <property type="match status" value="4"/>
</dbReference>
<accession>A0A8K0NC26</accession>
<evidence type="ECO:0000256" key="14">
    <source>
        <dbReference type="PROSITE-ProRule" id="PRU00023"/>
    </source>
</evidence>
<dbReference type="PROSITE" id="PS50297">
    <property type="entry name" value="ANK_REP_REGION"/>
    <property type="match status" value="3"/>
</dbReference>
<evidence type="ECO:0000256" key="1">
    <source>
        <dbReference type="ARBA" id="ARBA00004127"/>
    </source>
</evidence>
<keyword evidence="9" id="KW-0333">Golgi apparatus</keyword>
<dbReference type="InterPro" id="IPR002110">
    <property type="entry name" value="Ankyrin_rpt"/>
</dbReference>
<protein>
    <recommendedName>
        <fullName evidence="4">protein S-acyltransferase</fullName>
        <ecNumber evidence="4">2.3.1.225</ecNumber>
    </recommendedName>
</protein>
<dbReference type="EMBL" id="CM017884">
    <property type="protein sequence ID" value="KAG1366705.1"/>
    <property type="molecule type" value="Genomic_DNA"/>
</dbReference>
<evidence type="ECO:0000256" key="2">
    <source>
        <dbReference type="ARBA" id="ARBA00004394"/>
    </source>
</evidence>
<evidence type="ECO:0000256" key="3">
    <source>
        <dbReference type="ARBA" id="ARBA00008574"/>
    </source>
</evidence>
<evidence type="ECO:0000256" key="15">
    <source>
        <dbReference type="SAM" id="Phobius"/>
    </source>
</evidence>
<feature type="repeat" description="ANK" evidence="14">
    <location>
        <begin position="97"/>
        <end position="129"/>
    </location>
</feature>
<gene>
    <name evidence="16" type="ORF">COCNU_13G004950</name>
</gene>
<comment type="caution">
    <text evidence="16">The sequence shown here is derived from an EMBL/GenBank/DDBJ whole genome shotgun (WGS) entry which is preliminary data.</text>
</comment>
<dbReference type="Proteomes" id="UP000797356">
    <property type="component" value="Chromosome 13"/>
</dbReference>
<reference evidence="16" key="2">
    <citation type="submission" date="2019-07" db="EMBL/GenBank/DDBJ databases">
        <authorList>
            <person name="Yang Y."/>
            <person name="Bocs S."/>
            <person name="Baudouin L."/>
        </authorList>
    </citation>
    <scope>NUCLEOTIDE SEQUENCE</scope>
    <source>
        <tissue evidence="16">Spear leaf of Hainan Tall coconut</tissue>
    </source>
</reference>
<name>A0A8K0NC26_COCNU</name>
<dbReference type="Pfam" id="PF00023">
    <property type="entry name" value="Ank"/>
    <property type="match status" value="1"/>
</dbReference>
<dbReference type="InterPro" id="IPR036770">
    <property type="entry name" value="Ankyrin_rpt-contain_sf"/>
</dbReference>
<proteinExistence type="inferred from homology"/>
<evidence type="ECO:0000256" key="13">
    <source>
        <dbReference type="ARBA" id="ARBA00048048"/>
    </source>
</evidence>
<evidence type="ECO:0000313" key="17">
    <source>
        <dbReference type="Proteomes" id="UP000797356"/>
    </source>
</evidence>
<keyword evidence="6 15" id="KW-0812">Transmembrane</keyword>
<dbReference type="EC" id="2.3.1.225" evidence="4"/>
<feature type="transmembrane region" description="Helical" evidence="15">
    <location>
        <begin position="208"/>
        <end position="229"/>
    </location>
</feature>
<evidence type="ECO:0000256" key="8">
    <source>
        <dbReference type="ARBA" id="ARBA00022989"/>
    </source>
</evidence>
<evidence type="ECO:0000256" key="4">
    <source>
        <dbReference type="ARBA" id="ARBA00012210"/>
    </source>
</evidence>
<keyword evidence="5" id="KW-0808">Transferase</keyword>